<feature type="non-terminal residue" evidence="2">
    <location>
        <position position="1"/>
    </location>
</feature>
<feature type="domain" description="AMP-dependent synthetase/ligase" evidence="1">
    <location>
        <begin position="1"/>
        <end position="93"/>
    </location>
</feature>
<gene>
    <name evidence="2" type="ORF">METZ01_LOCUS494591</name>
</gene>
<protein>
    <recommendedName>
        <fullName evidence="1">AMP-dependent synthetase/ligase domain-containing protein</fullName>
    </recommendedName>
</protein>
<dbReference type="EMBL" id="UINC01215843">
    <property type="protein sequence ID" value="SVE41737.1"/>
    <property type="molecule type" value="Genomic_DNA"/>
</dbReference>
<reference evidence="2" key="1">
    <citation type="submission" date="2018-05" db="EMBL/GenBank/DDBJ databases">
        <authorList>
            <person name="Lanie J.A."/>
            <person name="Ng W.-L."/>
            <person name="Kazmierczak K.M."/>
            <person name="Andrzejewski T.M."/>
            <person name="Davidsen T.M."/>
            <person name="Wayne K.J."/>
            <person name="Tettelin H."/>
            <person name="Glass J.I."/>
            <person name="Rusch D."/>
            <person name="Podicherti R."/>
            <person name="Tsui H.-C.T."/>
            <person name="Winkler M.E."/>
        </authorList>
    </citation>
    <scope>NUCLEOTIDE SEQUENCE</scope>
</reference>
<dbReference type="InterPro" id="IPR020845">
    <property type="entry name" value="AMP-binding_CS"/>
</dbReference>
<dbReference type="InterPro" id="IPR042099">
    <property type="entry name" value="ANL_N_sf"/>
</dbReference>
<dbReference type="InterPro" id="IPR000873">
    <property type="entry name" value="AMP-dep_synth/lig_dom"/>
</dbReference>
<dbReference type="AlphaFoldDB" id="A0A383DB49"/>
<name>A0A383DB49_9ZZZZ</name>
<organism evidence="2">
    <name type="scientific">marine metagenome</name>
    <dbReference type="NCBI Taxonomy" id="408172"/>
    <lineage>
        <taxon>unclassified sequences</taxon>
        <taxon>metagenomes</taxon>
        <taxon>ecological metagenomes</taxon>
    </lineage>
</organism>
<dbReference type="Gene3D" id="3.40.50.12780">
    <property type="entry name" value="N-terminal domain of ligase-like"/>
    <property type="match status" value="1"/>
</dbReference>
<evidence type="ECO:0000313" key="2">
    <source>
        <dbReference type="EMBL" id="SVE41737.1"/>
    </source>
</evidence>
<evidence type="ECO:0000259" key="1">
    <source>
        <dbReference type="Pfam" id="PF00501"/>
    </source>
</evidence>
<accession>A0A383DB49</accession>
<dbReference type="SUPFAM" id="SSF56801">
    <property type="entry name" value="Acetyl-CoA synthetase-like"/>
    <property type="match status" value="1"/>
</dbReference>
<sequence length="125" mass="13115">VPVNFHLTAGEAAYIVSDSEADVVFAGPETIDRAREAAGGAHVVAWRCDVTDSVTPWVDFLIAGDPSEPSPDIEPLPNLLYTSGTTGLPKGTELPPTMFAGGATMAEHLDELGKARLAKFGTHLV</sequence>
<feature type="non-terminal residue" evidence="2">
    <location>
        <position position="125"/>
    </location>
</feature>
<dbReference type="Pfam" id="PF00501">
    <property type="entry name" value="AMP-binding"/>
    <property type="match status" value="1"/>
</dbReference>
<dbReference type="PROSITE" id="PS00455">
    <property type="entry name" value="AMP_BINDING"/>
    <property type="match status" value="1"/>
</dbReference>
<proteinExistence type="predicted"/>